<dbReference type="Gene3D" id="3.90.550.10">
    <property type="entry name" value="Spore Coat Polysaccharide Biosynthesis Protein SpsA, Chain A"/>
    <property type="match status" value="1"/>
</dbReference>
<dbReference type="InterPro" id="IPR029044">
    <property type="entry name" value="Nucleotide-diphossugar_trans"/>
</dbReference>
<dbReference type="SUPFAM" id="SSF53448">
    <property type="entry name" value="Nucleotide-diphospho-sugar transferases"/>
    <property type="match status" value="1"/>
</dbReference>
<evidence type="ECO:0000256" key="5">
    <source>
        <dbReference type="ARBA" id="ARBA00022985"/>
    </source>
</evidence>
<dbReference type="EMBL" id="MHFR01000051">
    <property type="protein sequence ID" value="OGW96336.1"/>
    <property type="molecule type" value="Genomic_DNA"/>
</dbReference>
<evidence type="ECO:0000256" key="6">
    <source>
        <dbReference type="ARBA" id="ARBA00022989"/>
    </source>
</evidence>
<dbReference type="InterPro" id="IPR001173">
    <property type="entry name" value="Glyco_trans_2-like"/>
</dbReference>
<evidence type="ECO:0000256" key="2">
    <source>
        <dbReference type="ARBA" id="ARBA00022676"/>
    </source>
</evidence>
<keyword evidence="5" id="KW-0448">Lipopolysaccharide biosynthesis</keyword>
<evidence type="ECO:0000256" key="1">
    <source>
        <dbReference type="ARBA" id="ARBA00022475"/>
    </source>
</evidence>
<dbReference type="Pfam" id="PF00535">
    <property type="entry name" value="Glycos_transf_2"/>
    <property type="match status" value="1"/>
</dbReference>
<comment type="caution">
    <text evidence="9">The sequence shown here is derived from an EMBL/GenBank/DDBJ whole genome shotgun (WGS) entry which is preliminary data.</text>
</comment>
<dbReference type="GO" id="GO:0005886">
    <property type="term" value="C:plasma membrane"/>
    <property type="evidence" value="ECO:0007669"/>
    <property type="project" value="TreeGrafter"/>
</dbReference>
<proteinExistence type="predicted"/>
<gene>
    <name evidence="9" type="ORF">A3G33_03250</name>
</gene>
<dbReference type="GO" id="GO:0099621">
    <property type="term" value="F:undecaprenyl-phosphate 4-deoxy-4-formamido-L-arabinose transferase activity"/>
    <property type="evidence" value="ECO:0007669"/>
    <property type="project" value="TreeGrafter"/>
</dbReference>
<dbReference type="Proteomes" id="UP000178187">
    <property type="component" value="Unassembled WGS sequence"/>
</dbReference>
<keyword evidence="1" id="KW-1003">Cell membrane</keyword>
<evidence type="ECO:0000256" key="7">
    <source>
        <dbReference type="ARBA" id="ARBA00023136"/>
    </source>
</evidence>
<evidence type="ECO:0000313" key="9">
    <source>
        <dbReference type="EMBL" id="OGW96336.1"/>
    </source>
</evidence>
<dbReference type="AlphaFoldDB" id="A0A1G1KTU6"/>
<dbReference type="CDD" id="cd04179">
    <property type="entry name" value="DPM_DPG-synthase_like"/>
    <property type="match status" value="1"/>
</dbReference>
<dbReference type="PANTHER" id="PTHR48090:SF3">
    <property type="entry name" value="UNDECAPRENYL-PHOSPHATE 4-DEOXY-4-FORMAMIDO-L-ARABINOSE TRANSFERASE"/>
    <property type="match status" value="1"/>
</dbReference>
<evidence type="ECO:0000256" key="4">
    <source>
        <dbReference type="ARBA" id="ARBA00022692"/>
    </source>
</evidence>
<accession>A0A1G1KTU6</accession>
<organism evidence="9 10">
    <name type="scientific">Candidatus Danuiimicrobium aquiferis</name>
    <dbReference type="NCBI Taxonomy" id="1801832"/>
    <lineage>
        <taxon>Bacteria</taxon>
        <taxon>Pseudomonadati</taxon>
        <taxon>Candidatus Omnitrophota</taxon>
        <taxon>Candidatus Danuiimicrobium</taxon>
    </lineage>
</organism>
<evidence type="ECO:0000313" key="10">
    <source>
        <dbReference type="Proteomes" id="UP000178187"/>
    </source>
</evidence>
<keyword evidence="6" id="KW-1133">Transmembrane helix</keyword>
<keyword evidence="2" id="KW-0328">Glycosyltransferase</keyword>
<feature type="domain" description="Glycosyltransferase 2-like" evidence="8">
    <location>
        <begin position="4"/>
        <end position="131"/>
    </location>
</feature>
<dbReference type="GO" id="GO:0009103">
    <property type="term" value="P:lipopolysaccharide biosynthetic process"/>
    <property type="evidence" value="ECO:0007669"/>
    <property type="project" value="UniProtKB-KW"/>
</dbReference>
<keyword evidence="7" id="KW-0472">Membrane</keyword>
<keyword evidence="3" id="KW-0808">Transferase</keyword>
<name>A0A1G1KTU6_9BACT</name>
<evidence type="ECO:0000259" key="8">
    <source>
        <dbReference type="Pfam" id="PF00535"/>
    </source>
</evidence>
<evidence type="ECO:0000256" key="3">
    <source>
        <dbReference type="ARBA" id="ARBA00022679"/>
    </source>
</evidence>
<reference evidence="9 10" key="1">
    <citation type="journal article" date="2016" name="Nat. Commun.">
        <title>Thousands of microbial genomes shed light on interconnected biogeochemical processes in an aquifer system.</title>
        <authorList>
            <person name="Anantharaman K."/>
            <person name="Brown C.T."/>
            <person name="Hug L.A."/>
            <person name="Sharon I."/>
            <person name="Castelle C.J."/>
            <person name="Probst A.J."/>
            <person name="Thomas B.C."/>
            <person name="Singh A."/>
            <person name="Wilkins M.J."/>
            <person name="Karaoz U."/>
            <person name="Brodie E.L."/>
            <person name="Williams K.H."/>
            <person name="Hubbard S.S."/>
            <person name="Banfield J.F."/>
        </authorList>
    </citation>
    <scope>NUCLEOTIDE SEQUENCE [LARGE SCALE GENOMIC DNA]</scope>
</reference>
<dbReference type="PANTHER" id="PTHR48090">
    <property type="entry name" value="UNDECAPRENYL-PHOSPHATE 4-DEOXY-4-FORMAMIDO-L-ARABINOSE TRANSFERASE-RELATED"/>
    <property type="match status" value="1"/>
</dbReference>
<dbReference type="InterPro" id="IPR050256">
    <property type="entry name" value="Glycosyltransferase_2"/>
</dbReference>
<sequence length="237" mass="27701">MSLSIIMPCYNEEEIIEKVVRSYYAEIQSRIDDFEFIVIDDCSKDNTLTKLQVLSKELPKLKILRPTVNGGHGKALRMGYETACKEWVFQVDSDNQFEIKEFWKLDSMKNRYDFIVGYRKHRHDPLTRLILTEIIRISNFILFGVWIKDANCPFRLIKNDFLKQLLKSVDKNLFAPNIALSILAARKNNKLTTLPVTHYERKTGTCTIKKMKLIKSSLKGLRELFEMRKGLSNTDRS</sequence>
<keyword evidence="4" id="KW-0812">Transmembrane</keyword>
<protein>
    <recommendedName>
        <fullName evidence="8">Glycosyltransferase 2-like domain-containing protein</fullName>
    </recommendedName>
</protein>